<organism evidence="2">
    <name type="scientific">Medicago truncatula</name>
    <name type="common">Barrel medic</name>
    <name type="synonym">Medicago tribuloides</name>
    <dbReference type="NCBI Taxonomy" id="3880"/>
    <lineage>
        <taxon>Eukaryota</taxon>
        <taxon>Viridiplantae</taxon>
        <taxon>Streptophyta</taxon>
        <taxon>Embryophyta</taxon>
        <taxon>Tracheophyta</taxon>
        <taxon>Spermatophyta</taxon>
        <taxon>Magnoliopsida</taxon>
        <taxon>eudicotyledons</taxon>
        <taxon>Gunneridae</taxon>
        <taxon>Pentapetalae</taxon>
        <taxon>rosids</taxon>
        <taxon>fabids</taxon>
        <taxon>Fabales</taxon>
        <taxon>Fabaceae</taxon>
        <taxon>Papilionoideae</taxon>
        <taxon>50 kb inversion clade</taxon>
        <taxon>NPAAA clade</taxon>
        <taxon>Hologalegina</taxon>
        <taxon>IRL clade</taxon>
        <taxon>Trifolieae</taxon>
        <taxon>Medicago</taxon>
    </lineage>
</organism>
<accession>A0A396JWI8</accession>
<feature type="region of interest" description="Disordered" evidence="1">
    <location>
        <begin position="1"/>
        <end position="56"/>
    </location>
</feature>
<gene>
    <name evidence="2" type="ORF">MtrunA17_Chr1g0212721</name>
</gene>
<dbReference type="Proteomes" id="UP000265566">
    <property type="component" value="Chromosome 1"/>
</dbReference>
<evidence type="ECO:0000256" key="1">
    <source>
        <dbReference type="SAM" id="MobiDB-lite"/>
    </source>
</evidence>
<reference evidence="2" key="1">
    <citation type="journal article" date="2018" name="Nat. Plants">
        <title>Whole-genome landscape of Medicago truncatula symbiotic genes.</title>
        <authorList>
            <person name="Pecrix Y."/>
            <person name="Gamas P."/>
            <person name="Carrere S."/>
        </authorList>
    </citation>
    <scope>NUCLEOTIDE SEQUENCE</scope>
    <source>
        <tissue evidence="2">Leaves</tissue>
    </source>
</reference>
<dbReference type="AlphaFoldDB" id="A0A396JWI8"/>
<dbReference type="Gramene" id="rna6892">
    <property type="protein sequence ID" value="RHN82710.1"/>
    <property type="gene ID" value="gene6892"/>
</dbReference>
<name>A0A396JWI8_MEDTR</name>
<dbReference type="EMBL" id="PSQE01000001">
    <property type="protein sequence ID" value="RHN82710.1"/>
    <property type="molecule type" value="Genomic_DNA"/>
</dbReference>
<sequence length="56" mass="5797">MSMNGDGDSGGSETSETGVNGCTCGGDHPNRPLETIISDPSQHRNSKIGKSFSTEL</sequence>
<protein>
    <submittedName>
        <fullName evidence="2">Uncharacterized protein</fullName>
    </submittedName>
</protein>
<evidence type="ECO:0000313" key="2">
    <source>
        <dbReference type="EMBL" id="RHN82710.1"/>
    </source>
</evidence>
<comment type="caution">
    <text evidence="2">The sequence shown here is derived from an EMBL/GenBank/DDBJ whole genome shotgun (WGS) entry which is preliminary data.</text>
</comment>
<proteinExistence type="predicted"/>